<dbReference type="InParanoid" id="A0BNU7"/>
<evidence type="ECO:0000313" key="2">
    <source>
        <dbReference type="Proteomes" id="UP000000600"/>
    </source>
</evidence>
<name>A0BNU7_PARTE</name>
<dbReference type="eggNOG" id="KOG1164">
    <property type="taxonomic scope" value="Eukaryota"/>
</dbReference>
<dbReference type="InterPro" id="IPR050235">
    <property type="entry name" value="CK1_Ser-Thr_kinase"/>
</dbReference>
<dbReference type="OMA" id="TPNQRMI"/>
<dbReference type="HOGENOM" id="CLU_704880_0_0_1"/>
<evidence type="ECO:0000313" key="1">
    <source>
        <dbReference type="EMBL" id="CAK60214.1"/>
    </source>
</evidence>
<dbReference type="GO" id="GO:0006897">
    <property type="term" value="P:endocytosis"/>
    <property type="evidence" value="ECO:0000318"/>
    <property type="project" value="GO_Central"/>
</dbReference>
<protein>
    <recommendedName>
        <fullName evidence="3">Protein kinase domain-containing protein</fullName>
    </recommendedName>
</protein>
<dbReference type="KEGG" id="ptm:GSPATT00030853001"/>
<sequence>MNSNVLQEETAKLIQVQDVEGIPEVIDYGILVFKHRYFLATQTLGPSFSQIMKINGQLSLKNVLLIGIQLIKLLQKLHDKKFILSNIIPCNFCFGAELEDKLIYLKDLTFLQSKECNIKLLQFPFKECNFISPVLNIHKGPSQIDDLYSLAYLLIYLINGTLPWQQIDQLISEKQFQELQKYKLKVTFDQQFLDQQSSVFGEWFKYISTLKQSQHPNYNYLKNILISKIYENGWKLNDQIEYKNEQAIHSSKSIVSIKSRSRGTSITKTPNQRMIETLSPILEVDKEFELAQSAQKQNEELFIFQKFQNVRKLIEDQQQTENNLSFTSIGQNECEMWKKLEKLENLSRPIYLMNKFEKI</sequence>
<dbReference type="InterPro" id="IPR011009">
    <property type="entry name" value="Kinase-like_dom_sf"/>
</dbReference>
<dbReference type="GO" id="GO:0005737">
    <property type="term" value="C:cytoplasm"/>
    <property type="evidence" value="ECO:0000318"/>
    <property type="project" value="GO_Central"/>
</dbReference>
<gene>
    <name evidence="1" type="ORF">GSPATT00030853001</name>
</gene>
<dbReference type="EMBL" id="CT868007">
    <property type="protein sequence ID" value="CAK60214.1"/>
    <property type="molecule type" value="Genomic_DNA"/>
</dbReference>
<dbReference type="FunFam" id="1.10.510.10:FF:001808">
    <property type="entry name" value="Uncharacterized protein"/>
    <property type="match status" value="1"/>
</dbReference>
<keyword evidence="2" id="KW-1185">Reference proteome</keyword>
<evidence type="ECO:0008006" key="3">
    <source>
        <dbReference type="Google" id="ProtNLM"/>
    </source>
</evidence>
<reference evidence="1 2" key="1">
    <citation type="journal article" date="2006" name="Nature">
        <title>Global trends of whole-genome duplications revealed by the ciliate Paramecium tetraurelia.</title>
        <authorList>
            <consortium name="Genoscope"/>
            <person name="Aury J.-M."/>
            <person name="Jaillon O."/>
            <person name="Duret L."/>
            <person name="Noel B."/>
            <person name="Jubin C."/>
            <person name="Porcel B.M."/>
            <person name="Segurens B."/>
            <person name="Daubin V."/>
            <person name="Anthouard V."/>
            <person name="Aiach N."/>
            <person name="Arnaiz O."/>
            <person name="Billaut A."/>
            <person name="Beisson J."/>
            <person name="Blanc I."/>
            <person name="Bouhouche K."/>
            <person name="Camara F."/>
            <person name="Duharcourt S."/>
            <person name="Guigo R."/>
            <person name="Gogendeau D."/>
            <person name="Katinka M."/>
            <person name="Keller A.-M."/>
            <person name="Kissmehl R."/>
            <person name="Klotz C."/>
            <person name="Koll F."/>
            <person name="Le Moue A."/>
            <person name="Lepere C."/>
            <person name="Malinsky S."/>
            <person name="Nowacki M."/>
            <person name="Nowak J.K."/>
            <person name="Plattner H."/>
            <person name="Poulain J."/>
            <person name="Ruiz F."/>
            <person name="Serrano V."/>
            <person name="Zagulski M."/>
            <person name="Dessen P."/>
            <person name="Betermier M."/>
            <person name="Weissenbach J."/>
            <person name="Scarpelli C."/>
            <person name="Schachter V."/>
            <person name="Sperling L."/>
            <person name="Meyer E."/>
            <person name="Cohen J."/>
            <person name="Wincker P."/>
        </authorList>
    </citation>
    <scope>NUCLEOTIDE SEQUENCE [LARGE SCALE GENOMIC DNA]</scope>
    <source>
        <strain evidence="1 2">Stock d4-2</strain>
    </source>
</reference>
<dbReference type="PANTHER" id="PTHR11909">
    <property type="entry name" value="CASEIN KINASE-RELATED"/>
    <property type="match status" value="1"/>
</dbReference>
<dbReference type="AlphaFoldDB" id="A0BNU7"/>
<dbReference type="OrthoDB" id="303968at2759"/>
<dbReference type="Gene3D" id="1.10.510.10">
    <property type="entry name" value="Transferase(Phosphotransferase) domain 1"/>
    <property type="match status" value="1"/>
</dbReference>
<dbReference type="GeneID" id="5013396"/>
<dbReference type="STRING" id="5888.A0BNU7"/>
<dbReference type="GO" id="GO:0005634">
    <property type="term" value="C:nucleus"/>
    <property type="evidence" value="ECO:0000318"/>
    <property type="project" value="GO_Central"/>
</dbReference>
<dbReference type="Proteomes" id="UP000000600">
    <property type="component" value="Unassembled WGS sequence"/>
</dbReference>
<accession>A0BNU7</accession>
<dbReference type="GO" id="GO:0004674">
    <property type="term" value="F:protein serine/threonine kinase activity"/>
    <property type="evidence" value="ECO:0000318"/>
    <property type="project" value="GO_Central"/>
</dbReference>
<dbReference type="GO" id="GO:0007165">
    <property type="term" value="P:signal transduction"/>
    <property type="evidence" value="ECO:0000318"/>
    <property type="project" value="GO_Central"/>
</dbReference>
<dbReference type="SUPFAM" id="SSF56112">
    <property type="entry name" value="Protein kinase-like (PK-like)"/>
    <property type="match status" value="1"/>
</dbReference>
<dbReference type="RefSeq" id="XP_001427612.1">
    <property type="nucleotide sequence ID" value="XM_001427575.1"/>
</dbReference>
<organism evidence="1 2">
    <name type="scientific">Paramecium tetraurelia</name>
    <dbReference type="NCBI Taxonomy" id="5888"/>
    <lineage>
        <taxon>Eukaryota</taxon>
        <taxon>Sar</taxon>
        <taxon>Alveolata</taxon>
        <taxon>Ciliophora</taxon>
        <taxon>Intramacronucleata</taxon>
        <taxon>Oligohymenophorea</taxon>
        <taxon>Peniculida</taxon>
        <taxon>Parameciidae</taxon>
        <taxon>Paramecium</taxon>
    </lineage>
</organism>
<proteinExistence type="predicted"/>